<protein>
    <recommendedName>
        <fullName evidence="2">Cyclin-like domain-containing protein</fullName>
    </recommendedName>
</protein>
<gene>
    <name evidence="3" type="ORF">HTAM1171_LOCUS4980</name>
</gene>
<dbReference type="InterPro" id="IPR039361">
    <property type="entry name" value="Cyclin"/>
</dbReference>
<dbReference type="SUPFAM" id="SSF47954">
    <property type="entry name" value="Cyclin-like"/>
    <property type="match status" value="1"/>
</dbReference>
<sequence length="312" mass="35324">MNIVETSLDLPCDSFTISDDEVTARIEAMHIQECNTYYCSDYLKLEFESSPDEECIFQPEIISKKVDAPYREKISKWCFEIADFCQIDHETVGIAMSYLDRFLSTESGIPVLRNRKKYQQATVTTLYIAVKVFEREVIEPRQFAIISRGRCTESDITDMEMIILSALKWRVQPPTSISFVRHFLALLTSFGGIGRSVVNNLSVLSQLQTEIAVNDYYFVTVKPSQIAVASILNSIDGMPDKSFSKSVRCAFIQTLKKHGIICPLGREMKEAQDRLLVGFAEIGAIEDDQDQFQRDMLCGLACARQEELGIAT</sequence>
<reference evidence="3" key="1">
    <citation type="submission" date="2021-01" db="EMBL/GenBank/DDBJ databases">
        <authorList>
            <person name="Corre E."/>
            <person name="Pelletier E."/>
            <person name="Niang G."/>
            <person name="Scheremetjew M."/>
            <person name="Finn R."/>
            <person name="Kale V."/>
            <person name="Holt S."/>
            <person name="Cochrane G."/>
            <person name="Meng A."/>
            <person name="Brown T."/>
            <person name="Cohen L."/>
        </authorList>
    </citation>
    <scope>NUCLEOTIDE SEQUENCE</scope>
    <source>
        <strain evidence="3">CCMP826</strain>
    </source>
</reference>
<dbReference type="AlphaFoldDB" id="A0A7S2MKD5"/>
<dbReference type="Gene3D" id="1.10.472.10">
    <property type="entry name" value="Cyclin-like"/>
    <property type="match status" value="2"/>
</dbReference>
<accession>A0A7S2MKD5</accession>
<comment type="similarity">
    <text evidence="1">Belongs to the cyclin family.</text>
</comment>
<name>A0A7S2MKD5_9STRA</name>
<organism evidence="3">
    <name type="scientific">Helicotheca tamesis</name>
    <dbReference type="NCBI Taxonomy" id="374047"/>
    <lineage>
        <taxon>Eukaryota</taxon>
        <taxon>Sar</taxon>
        <taxon>Stramenopiles</taxon>
        <taxon>Ochrophyta</taxon>
        <taxon>Bacillariophyta</taxon>
        <taxon>Mediophyceae</taxon>
        <taxon>Lithodesmiophycidae</taxon>
        <taxon>Lithodesmiales</taxon>
        <taxon>Lithodesmiaceae</taxon>
        <taxon>Helicotheca</taxon>
    </lineage>
</organism>
<dbReference type="InterPro" id="IPR013763">
    <property type="entry name" value="Cyclin-like_dom"/>
</dbReference>
<dbReference type="Pfam" id="PF00134">
    <property type="entry name" value="Cyclin_N"/>
    <property type="match status" value="1"/>
</dbReference>
<dbReference type="PANTHER" id="PTHR10177">
    <property type="entry name" value="CYCLINS"/>
    <property type="match status" value="1"/>
</dbReference>
<dbReference type="InterPro" id="IPR006671">
    <property type="entry name" value="Cyclin_N"/>
</dbReference>
<keyword evidence="1" id="KW-0195">Cyclin</keyword>
<dbReference type="EMBL" id="HBGV01008089">
    <property type="protein sequence ID" value="CAD9487864.1"/>
    <property type="molecule type" value="Transcribed_RNA"/>
</dbReference>
<evidence type="ECO:0000313" key="3">
    <source>
        <dbReference type="EMBL" id="CAD9487864.1"/>
    </source>
</evidence>
<dbReference type="SMART" id="SM00385">
    <property type="entry name" value="CYCLIN"/>
    <property type="match status" value="1"/>
</dbReference>
<dbReference type="InterPro" id="IPR036915">
    <property type="entry name" value="Cyclin-like_sf"/>
</dbReference>
<feature type="domain" description="Cyclin-like" evidence="2">
    <location>
        <begin position="76"/>
        <end position="165"/>
    </location>
</feature>
<proteinExistence type="inferred from homology"/>
<evidence type="ECO:0000256" key="1">
    <source>
        <dbReference type="RuleBase" id="RU000383"/>
    </source>
</evidence>
<evidence type="ECO:0000259" key="2">
    <source>
        <dbReference type="SMART" id="SM00385"/>
    </source>
</evidence>
<dbReference type="FunFam" id="1.10.472.10:FF:000093">
    <property type="entry name" value="Predicted protein"/>
    <property type="match status" value="1"/>
</dbReference>